<evidence type="ECO:0000256" key="6">
    <source>
        <dbReference type="ARBA" id="ARBA00023136"/>
    </source>
</evidence>
<evidence type="ECO:0000313" key="8">
    <source>
        <dbReference type="EMBL" id="SDR96357.1"/>
    </source>
</evidence>
<comment type="subcellular location">
    <subcellularLocation>
        <location evidence="1">Cell membrane</location>
        <topology evidence="1">Single-pass membrane protein</topology>
    </subcellularLocation>
    <subcellularLocation>
        <location evidence="7">Cell membrane</location>
        <topology evidence="7">Single-pass type II membrane protein</topology>
    </subcellularLocation>
</comment>
<sequence length="203" mass="22491">MPRVKVARKSTAIDMTAMCDVAFLLLTFFILSAKPKTQDPVRAEIPAATSISTIPETDFITILIGQGKVFFGVEGDDVRKKTLSLMAEKYKMSFTPDEANTFASMQSFGVPISQLHQLLAMSNKDRASLVQPGIPVDTTATNELFDWVHSARLANKFLHDKDPKIGVKGDSQEEYPVVDKVIATLQKQRVNRFNLITSLKTAK</sequence>
<dbReference type="GO" id="GO:0022857">
    <property type="term" value="F:transmembrane transporter activity"/>
    <property type="evidence" value="ECO:0007669"/>
    <property type="project" value="InterPro"/>
</dbReference>
<evidence type="ECO:0000313" key="9">
    <source>
        <dbReference type="Proteomes" id="UP000199679"/>
    </source>
</evidence>
<comment type="similarity">
    <text evidence="2 7">Belongs to the ExbD/TolR family.</text>
</comment>
<dbReference type="PANTHER" id="PTHR30558">
    <property type="entry name" value="EXBD MEMBRANE COMPONENT OF PMF-DRIVEN MACROMOLECULE IMPORT SYSTEM"/>
    <property type="match status" value="1"/>
</dbReference>
<keyword evidence="4 7" id="KW-0812">Transmembrane</keyword>
<keyword evidence="7" id="KW-0653">Protein transport</keyword>
<reference evidence="8 9" key="1">
    <citation type="submission" date="2016-10" db="EMBL/GenBank/DDBJ databases">
        <authorList>
            <person name="de Groot N.N."/>
        </authorList>
    </citation>
    <scope>NUCLEOTIDE SEQUENCE [LARGE SCALE GENOMIC DNA]</scope>
    <source>
        <strain evidence="8 9">MP1X4</strain>
    </source>
</reference>
<evidence type="ECO:0000256" key="2">
    <source>
        <dbReference type="ARBA" id="ARBA00005811"/>
    </source>
</evidence>
<dbReference type="AlphaFoldDB" id="A0A1H1NBQ9"/>
<dbReference type="InterPro" id="IPR003400">
    <property type="entry name" value="ExbD"/>
</dbReference>
<protein>
    <submittedName>
        <fullName evidence="8">Outer membrane transport energization protein ExbD</fullName>
    </submittedName>
</protein>
<dbReference type="STRING" id="652787.SAMN05216490_0284"/>
<accession>A0A1H1NBQ9</accession>
<gene>
    <name evidence="8" type="ORF">SAMN05216490_0284</name>
</gene>
<evidence type="ECO:0000256" key="4">
    <source>
        <dbReference type="ARBA" id="ARBA00022692"/>
    </source>
</evidence>
<dbReference type="PANTHER" id="PTHR30558:SF3">
    <property type="entry name" value="BIOPOLYMER TRANSPORT PROTEIN EXBD-RELATED"/>
    <property type="match status" value="1"/>
</dbReference>
<dbReference type="Pfam" id="PF02472">
    <property type="entry name" value="ExbD"/>
    <property type="match status" value="1"/>
</dbReference>
<dbReference type="GO" id="GO:0005886">
    <property type="term" value="C:plasma membrane"/>
    <property type="evidence" value="ECO:0007669"/>
    <property type="project" value="UniProtKB-SubCell"/>
</dbReference>
<keyword evidence="5" id="KW-1133">Transmembrane helix</keyword>
<evidence type="ECO:0000256" key="7">
    <source>
        <dbReference type="RuleBase" id="RU003879"/>
    </source>
</evidence>
<keyword evidence="6" id="KW-0472">Membrane</keyword>
<proteinExistence type="inferred from homology"/>
<keyword evidence="9" id="KW-1185">Reference proteome</keyword>
<dbReference type="Proteomes" id="UP000199679">
    <property type="component" value="Chromosome I"/>
</dbReference>
<dbReference type="RefSeq" id="WP_091368048.1">
    <property type="nucleotide sequence ID" value="NZ_LT629740.1"/>
</dbReference>
<keyword evidence="7" id="KW-0813">Transport</keyword>
<keyword evidence="3" id="KW-1003">Cell membrane</keyword>
<dbReference type="EMBL" id="LT629740">
    <property type="protein sequence ID" value="SDR96357.1"/>
    <property type="molecule type" value="Genomic_DNA"/>
</dbReference>
<evidence type="ECO:0000256" key="1">
    <source>
        <dbReference type="ARBA" id="ARBA00004162"/>
    </source>
</evidence>
<name>A0A1H1NBQ9_MUCMA</name>
<evidence type="ECO:0000256" key="5">
    <source>
        <dbReference type="ARBA" id="ARBA00022989"/>
    </source>
</evidence>
<organism evidence="8 9">
    <name type="scientific">Mucilaginibacter mallensis</name>
    <dbReference type="NCBI Taxonomy" id="652787"/>
    <lineage>
        <taxon>Bacteria</taxon>
        <taxon>Pseudomonadati</taxon>
        <taxon>Bacteroidota</taxon>
        <taxon>Sphingobacteriia</taxon>
        <taxon>Sphingobacteriales</taxon>
        <taxon>Sphingobacteriaceae</taxon>
        <taxon>Mucilaginibacter</taxon>
    </lineage>
</organism>
<dbReference type="GO" id="GO:0015031">
    <property type="term" value="P:protein transport"/>
    <property type="evidence" value="ECO:0007669"/>
    <property type="project" value="UniProtKB-KW"/>
</dbReference>
<evidence type="ECO:0000256" key="3">
    <source>
        <dbReference type="ARBA" id="ARBA00022475"/>
    </source>
</evidence>
<dbReference type="OrthoDB" id="9793581at2"/>